<dbReference type="AlphaFoldDB" id="A0A7D4QCL7"/>
<dbReference type="RefSeq" id="WP_173413014.1">
    <property type="nucleotide sequence ID" value="NZ_CP054139.1"/>
</dbReference>
<dbReference type="InterPro" id="IPR027417">
    <property type="entry name" value="P-loop_NTPase"/>
</dbReference>
<gene>
    <name evidence="3" type="ORF">HQ865_00565</name>
</gene>
<dbReference type="KEGG" id="mmab:HQ865_00565"/>
<dbReference type="Pfam" id="PF13614">
    <property type="entry name" value="AAA_31"/>
    <property type="match status" value="1"/>
</dbReference>
<dbReference type="SUPFAM" id="SSF52540">
    <property type="entry name" value="P-loop containing nucleoside triphosphate hydrolases"/>
    <property type="match status" value="1"/>
</dbReference>
<keyword evidence="4" id="KW-1185">Reference proteome</keyword>
<dbReference type="PANTHER" id="PTHR32309">
    <property type="entry name" value="TYROSINE-PROTEIN KINASE"/>
    <property type="match status" value="1"/>
</dbReference>
<feature type="transmembrane region" description="Helical" evidence="1">
    <location>
        <begin position="12"/>
        <end position="32"/>
    </location>
</feature>
<feature type="transmembrane region" description="Helical" evidence="1">
    <location>
        <begin position="454"/>
        <end position="478"/>
    </location>
</feature>
<dbReference type="InterPro" id="IPR025669">
    <property type="entry name" value="AAA_dom"/>
</dbReference>
<reference evidence="3 4" key="1">
    <citation type="submission" date="2020-05" db="EMBL/GenBank/DDBJ databases">
        <title>Mucilaginibacter mali sp. nov.</title>
        <authorList>
            <person name="Kim H.S."/>
            <person name="Lee K.C."/>
            <person name="Suh M.K."/>
            <person name="Kim J.-S."/>
            <person name="Han K.-I."/>
            <person name="Eom M.K."/>
            <person name="Shin Y.K."/>
            <person name="Lee J.-S."/>
        </authorList>
    </citation>
    <scope>NUCLEOTIDE SEQUENCE [LARGE SCALE GENOMIC DNA]</scope>
    <source>
        <strain evidence="3 4">G2-14</strain>
    </source>
</reference>
<dbReference type="Proteomes" id="UP000505355">
    <property type="component" value="Chromosome"/>
</dbReference>
<keyword evidence="1" id="KW-1133">Transmembrane helix</keyword>
<name>A0A7D4QCL7_9SPHI</name>
<evidence type="ECO:0000313" key="3">
    <source>
        <dbReference type="EMBL" id="QKJ28312.1"/>
    </source>
</evidence>
<evidence type="ECO:0000256" key="1">
    <source>
        <dbReference type="SAM" id="Phobius"/>
    </source>
</evidence>
<feature type="domain" description="AAA" evidence="2">
    <location>
        <begin position="544"/>
        <end position="695"/>
    </location>
</feature>
<dbReference type="InterPro" id="IPR050445">
    <property type="entry name" value="Bact_polysacc_biosynth/exp"/>
</dbReference>
<accession>A0A7D4QCL7</accession>
<protein>
    <submittedName>
        <fullName evidence="3">AAA family ATPase</fullName>
    </submittedName>
</protein>
<keyword evidence="1" id="KW-0472">Membrane</keyword>
<evidence type="ECO:0000259" key="2">
    <source>
        <dbReference type="Pfam" id="PF13614"/>
    </source>
</evidence>
<proteinExistence type="predicted"/>
<dbReference type="EMBL" id="CP054139">
    <property type="protein sequence ID" value="QKJ28312.1"/>
    <property type="molecule type" value="Genomic_DNA"/>
</dbReference>
<sequence length="718" mass="82118">MELKEFFKLILKYKYVIIIVPLVTIIVTHFLVKRLPLEFVSTGRMATGIVDQSRQLLDPIASTLQDAAIAGKFSNLEEVMRLKKMMDMVSYNLILHDLTTNKPFRPQGKDYVHFNKRDSARAVPYFKDKLAKLEPLNLHVEYDKWLNDMLIEKRYDQRSLEYGLGIKRDGDSDFMSVSIDTENPELSAFIVNTLIQGFIAYHTASLKETESGAINYLSDMMKQKRKILKDKQDSLLAYRVAHSIMNIDDQSRTISSQMSANDERLLQANKDAESYRGAIDNIDQKFDPNERKYIEANVTKLNIAVSSTRDKMHELSDKYVRSNFDKRIKVSLDSIQKVLTEQMNQTSDQYILNPLVGKDELRRRKNELEVSYDLARYSIQLMEDQQRKLKSQYDKLVPLDARLKSFYYDIDNASHEYQEALSKYNLTNLQSASSSKLIQVQVAMPEPAEPSKKMLLVILSGFVSGFAVLMVLFVMFFLDDSIKNPTQLANATQIPVLGYLNLVSGNTLDLRKLWDVENRDKMAQFKDLLRAIRFEIDQELDGEKVVAITSMKGGEGKTLLAISLAYSYSMINKKVLLIDGNFENPTISKTVNPKLYVEDVFKNTPGSYDTIINTNSVMGNHGGDVTLLEIGDERFIRQKLNELKSVYDVIIIETPSLDEMNKAKEWLLFTNKFIAVFEAGQSIVNGKKALVKYLQGAGDKFAGWVLNKSAYNIKKKKR</sequence>
<dbReference type="PANTHER" id="PTHR32309:SF31">
    <property type="entry name" value="CAPSULAR EXOPOLYSACCHARIDE FAMILY"/>
    <property type="match status" value="1"/>
</dbReference>
<dbReference type="Gene3D" id="3.40.50.300">
    <property type="entry name" value="P-loop containing nucleotide triphosphate hydrolases"/>
    <property type="match status" value="1"/>
</dbReference>
<organism evidence="3 4">
    <name type="scientific">Mucilaginibacter mali</name>
    <dbReference type="NCBI Taxonomy" id="2740462"/>
    <lineage>
        <taxon>Bacteria</taxon>
        <taxon>Pseudomonadati</taxon>
        <taxon>Bacteroidota</taxon>
        <taxon>Sphingobacteriia</taxon>
        <taxon>Sphingobacteriales</taxon>
        <taxon>Sphingobacteriaceae</taxon>
        <taxon>Mucilaginibacter</taxon>
    </lineage>
</organism>
<keyword evidence="1" id="KW-0812">Transmembrane</keyword>
<evidence type="ECO:0000313" key="4">
    <source>
        <dbReference type="Proteomes" id="UP000505355"/>
    </source>
</evidence>